<evidence type="ECO:0000313" key="2">
    <source>
        <dbReference type="EMBL" id="SVE27704.1"/>
    </source>
</evidence>
<protein>
    <submittedName>
        <fullName evidence="2">Uncharacterized protein</fullName>
    </submittedName>
</protein>
<name>A0A383C688_9ZZZZ</name>
<evidence type="ECO:0000256" key="1">
    <source>
        <dbReference type="SAM" id="MobiDB-lite"/>
    </source>
</evidence>
<feature type="region of interest" description="Disordered" evidence="1">
    <location>
        <begin position="45"/>
        <end position="71"/>
    </location>
</feature>
<organism evidence="2">
    <name type="scientific">marine metagenome</name>
    <dbReference type="NCBI Taxonomy" id="408172"/>
    <lineage>
        <taxon>unclassified sequences</taxon>
        <taxon>metagenomes</taxon>
        <taxon>ecological metagenomes</taxon>
    </lineage>
</organism>
<accession>A0A383C688</accession>
<gene>
    <name evidence="2" type="ORF">METZ01_LOCUS480558</name>
</gene>
<sequence length="123" mass="12685">MRRVNVIGLSLVVGLLVSGGCKSQKPVGLTKIPSMAPIVKTFTIPSPAQPLGGGNPLPGGNPGGGGIGTTIVEIPQDPLNEALGNNFSGSDVEDRDTFLAQMVHFDYDSSSVKPSDITKVEIV</sequence>
<dbReference type="PROSITE" id="PS51257">
    <property type="entry name" value="PROKAR_LIPOPROTEIN"/>
    <property type="match status" value="1"/>
</dbReference>
<dbReference type="EMBL" id="UINC01206190">
    <property type="protein sequence ID" value="SVE27704.1"/>
    <property type="molecule type" value="Genomic_DNA"/>
</dbReference>
<feature type="non-terminal residue" evidence="2">
    <location>
        <position position="123"/>
    </location>
</feature>
<feature type="compositionally biased region" description="Gly residues" evidence="1">
    <location>
        <begin position="51"/>
        <end position="68"/>
    </location>
</feature>
<proteinExistence type="predicted"/>
<dbReference type="AlphaFoldDB" id="A0A383C688"/>
<reference evidence="2" key="1">
    <citation type="submission" date="2018-05" db="EMBL/GenBank/DDBJ databases">
        <authorList>
            <person name="Lanie J.A."/>
            <person name="Ng W.-L."/>
            <person name="Kazmierczak K.M."/>
            <person name="Andrzejewski T.M."/>
            <person name="Davidsen T.M."/>
            <person name="Wayne K.J."/>
            <person name="Tettelin H."/>
            <person name="Glass J.I."/>
            <person name="Rusch D."/>
            <person name="Podicherti R."/>
            <person name="Tsui H.-C.T."/>
            <person name="Winkler M.E."/>
        </authorList>
    </citation>
    <scope>NUCLEOTIDE SEQUENCE</scope>
</reference>